<dbReference type="RefSeq" id="WP_135770024.1">
    <property type="nucleotide sequence ID" value="NZ_RQFT01000003.1"/>
</dbReference>
<gene>
    <name evidence="1" type="ORF">EHQ43_02130</name>
</gene>
<reference evidence="1 2" key="1">
    <citation type="journal article" date="2019" name="PLoS Negl. Trop. Dis.">
        <title>Revisiting the worldwide diversity of Leptospira species in the environment.</title>
        <authorList>
            <person name="Vincent A.T."/>
            <person name="Schiettekatte O."/>
            <person name="Bourhy P."/>
            <person name="Veyrier F.J."/>
            <person name="Picardeau M."/>
        </authorList>
    </citation>
    <scope>NUCLEOTIDE SEQUENCE [LARGE SCALE GENOMIC DNA]</scope>
    <source>
        <strain evidence="1 2">201800273</strain>
    </source>
</reference>
<dbReference type="AlphaFoldDB" id="A0A7I0HUA1"/>
<evidence type="ECO:0000313" key="2">
    <source>
        <dbReference type="Proteomes" id="UP000297641"/>
    </source>
</evidence>
<proteinExistence type="predicted"/>
<dbReference type="GO" id="GO:0016788">
    <property type="term" value="F:hydrolase activity, acting on ester bonds"/>
    <property type="evidence" value="ECO:0007669"/>
    <property type="project" value="UniProtKB-ARBA"/>
</dbReference>
<name>A0A7I0HUA1_9LEPT</name>
<sequence>MNKLIILILLLQFVHCDKTKNKNDELIFSIVRPTLGMFGDSIMASWPEDQLKPFVVIKNAFPARKSSDILQTIQSDQSKYQACILNGGMNDFYGNLFLRESDLEITIQNQIQSLTLLQGKCDHILVINFWYVEFPWPTEAVLRLNLLMKERIVFVPRLDSELFIKSGDLLDGGHLTEKGYQKLSDKTFEFFRLRMPWIDLLPK</sequence>
<accession>A0A7I0HUA1</accession>
<dbReference type="SUPFAM" id="SSF52266">
    <property type="entry name" value="SGNH hydrolase"/>
    <property type="match status" value="1"/>
</dbReference>
<dbReference type="Proteomes" id="UP000297641">
    <property type="component" value="Unassembled WGS sequence"/>
</dbReference>
<dbReference type="InterPro" id="IPR036514">
    <property type="entry name" value="SGNH_hydro_sf"/>
</dbReference>
<protein>
    <submittedName>
        <fullName evidence="1">SGNH/GDSL hydrolase family protein</fullName>
    </submittedName>
</protein>
<keyword evidence="1" id="KW-0378">Hydrolase</keyword>
<evidence type="ECO:0000313" key="1">
    <source>
        <dbReference type="EMBL" id="TGL07871.1"/>
    </source>
</evidence>
<dbReference type="Gene3D" id="3.40.50.1110">
    <property type="entry name" value="SGNH hydrolase"/>
    <property type="match status" value="1"/>
</dbReference>
<comment type="caution">
    <text evidence="1">The sequence shown here is derived from an EMBL/GenBank/DDBJ whole genome shotgun (WGS) entry which is preliminary data.</text>
</comment>
<dbReference type="EMBL" id="RQFT01000003">
    <property type="protein sequence ID" value="TGL07871.1"/>
    <property type="molecule type" value="Genomic_DNA"/>
</dbReference>
<organism evidence="1 2">
    <name type="scientific">Leptospira bouyouniensis</name>
    <dbReference type="NCBI Taxonomy" id="2484911"/>
    <lineage>
        <taxon>Bacteria</taxon>
        <taxon>Pseudomonadati</taxon>
        <taxon>Spirochaetota</taxon>
        <taxon>Spirochaetia</taxon>
        <taxon>Leptospirales</taxon>
        <taxon>Leptospiraceae</taxon>
        <taxon>Leptospira</taxon>
    </lineage>
</organism>